<evidence type="ECO:0000313" key="7">
    <source>
        <dbReference type="Proteomes" id="UP000652761"/>
    </source>
</evidence>
<feature type="region of interest" description="Disordered" evidence="4">
    <location>
        <begin position="739"/>
        <end position="765"/>
    </location>
</feature>
<comment type="cofactor">
    <cofactor evidence="3">
        <name>Ca(2+)</name>
        <dbReference type="ChEBI" id="CHEBI:29108"/>
    </cofactor>
</comment>
<comment type="caution">
    <text evidence="6">The sequence shown here is derived from an EMBL/GenBank/DDBJ whole genome shotgun (WGS) entry which is preliminary data.</text>
</comment>
<dbReference type="PROSITE" id="PS50004">
    <property type="entry name" value="C2"/>
    <property type="match status" value="1"/>
</dbReference>
<evidence type="ECO:0000256" key="2">
    <source>
        <dbReference type="ARBA" id="ARBA00023098"/>
    </source>
</evidence>
<dbReference type="Proteomes" id="UP000652761">
    <property type="component" value="Unassembled WGS sequence"/>
</dbReference>
<dbReference type="AlphaFoldDB" id="A0A843WZG6"/>
<dbReference type="PANTHER" id="PTHR18896:SF138">
    <property type="entry name" value="PHOSPHOLIPASE D"/>
    <property type="match status" value="1"/>
</dbReference>
<sequence length="765" mass="85622">MAEEEAPQFLHGVLDATIFQAKHLHRSQMIDSILKVTEKIGKALHLRELTQTRVYATLDIGAARVARTRLIGFGTQNPRWEDSFRIYCCYTSSTLVVSVKDEFPVAAAVLGCAKVPISRLLTGEPVERWLDLFDGDGQKLPNAKIQVRFKFSHVASDPGWNAGIRLSDFSGVPSTHFPHRTGGGVTLYQNSHLSDGFCPVIPLAGGGDYRPPRLWEDIYHAILEAKHFIYVVGWSVNVKITLVRDPERMIPGAEGVTIGELLKRKAEEGVTVLVMVWQDRTSLALLGNAGLMKTHDLETHEFFEKTKVRCFLCPRNADHTLSVVEQIETAAEFTHHQKTITLDAPIDGSGEGGGDDGDSSAPRRIVSFVGGVDLCDGRYDDENHTLFRNLDTTYHDDFQQNNFPNADLCHGGPREPWHDIHSKLEGPAALDVLCNFEQRWKKQAPSHLSDCLMKIQDYPELFPAPRKEGDPDDGESWNVQVFRSIDDASVVGFPSDPREASRMGLVSGKDVVVEQSIHSGYVEAIRRATRFIYIENQYFFGSCASWKADQDSECLNLVPIEMAAKIVRKIQEGERFAVYVVTPMWPEGEPESDTVQAILHWNRLTMEMMYEMVTKAIDEAGLRGRAHPCDYLNFFCLGNREVEQPGEYVSPEQPEPETNYWRAQVNRRFLIYVHSKLMIVDHRALRNALGSPICAGLRSESPTAKIMGHLKVDLYLTEPGVGHSLDDKGSLRMANEECCAPRPRPASPLRELSGETLKSIGGQEV</sequence>
<accession>A0A843WZG6</accession>
<reference evidence="6" key="1">
    <citation type="submission" date="2017-07" db="EMBL/GenBank/DDBJ databases">
        <title>Taro Niue Genome Assembly and Annotation.</title>
        <authorList>
            <person name="Atibalentja N."/>
            <person name="Keating K."/>
            <person name="Fields C.J."/>
        </authorList>
    </citation>
    <scope>NUCLEOTIDE SEQUENCE</scope>
    <source>
        <strain evidence="6">Niue_2</strain>
        <tissue evidence="6">Leaf</tissue>
    </source>
</reference>
<dbReference type="SUPFAM" id="SSF56024">
    <property type="entry name" value="Phospholipase D/nuclease"/>
    <property type="match status" value="2"/>
</dbReference>
<dbReference type="EMBL" id="NMUH01005835">
    <property type="protein sequence ID" value="MQM13807.1"/>
    <property type="molecule type" value="Genomic_DNA"/>
</dbReference>
<keyword evidence="3" id="KW-0378">Hydrolase</keyword>
<dbReference type="PIRSF" id="PIRSF036470">
    <property type="entry name" value="PLD_plant"/>
    <property type="match status" value="1"/>
</dbReference>
<gene>
    <name evidence="6" type="ORF">Taro_046734</name>
</gene>
<keyword evidence="2" id="KW-0443">Lipid metabolism</keyword>
<dbReference type="InterPro" id="IPR000008">
    <property type="entry name" value="C2_dom"/>
</dbReference>
<dbReference type="InterPro" id="IPR035892">
    <property type="entry name" value="C2_domain_sf"/>
</dbReference>
<evidence type="ECO:0000256" key="1">
    <source>
        <dbReference type="ARBA" id="ARBA00022737"/>
    </source>
</evidence>
<dbReference type="SUPFAM" id="SSF49562">
    <property type="entry name" value="C2 domain (Calcium/lipid-binding domain, CaLB)"/>
    <property type="match status" value="1"/>
</dbReference>
<dbReference type="SMART" id="SM00239">
    <property type="entry name" value="C2"/>
    <property type="match status" value="1"/>
</dbReference>
<dbReference type="GO" id="GO:0046470">
    <property type="term" value="P:phosphatidylcholine metabolic process"/>
    <property type="evidence" value="ECO:0007669"/>
    <property type="project" value="InterPro"/>
</dbReference>
<comment type="catalytic activity">
    <reaction evidence="3">
        <text>a 1,2-diacyl-sn-glycero-3-phosphocholine + H2O = a 1,2-diacyl-sn-glycero-3-phosphate + choline + H(+)</text>
        <dbReference type="Rhea" id="RHEA:14445"/>
        <dbReference type="ChEBI" id="CHEBI:15354"/>
        <dbReference type="ChEBI" id="CHEBI:15377"/>
        <dbReference type="ChEBI" id="CHEBI:15378"/>
        <dbReference type="ChEBI" id="CHEBI:57643"/>
        <dbReference type="ChEBI" id="CHEBI:58608"/>
        <dbReference type="EC" id="3.1.4.4"/>
    </reaction>
</comment>
<proteinExistence type="inferred from homology"/>
<dbReference type="Gene3D" id="3.30.870.10">
    <property type="entry name" value="Endonuclease Chain A"/>
    <property type="match status" value="2"/>
</dbReference>
<evidence type="ECO:0000313" key="6">
    <source>
        <dbReference type="EMBL" id="MQM13807.1"/>
    </source>
</evidence>
<evidence type="ECO:0000256" key="3">
    <source>
        <dbReference type="PIRNR" id="PIRNR036470"/>
    </source>
</evidence>
<dbReference type="InterPro" id="IPR015679">
    <property type="entry name" value="PLipase_D_fam"/>
</dbReference>
<organism evidence="6 7">
    <name type="scientific">Colocasia esculenta</name>
    <name type="common">Wild taro</name>
    <name type="synonym">Arum esculentum</name>
    <dbReference type="NCBI Taxonomy" id="4460"/>
    <lineage>
        <taxon>Eukaryota</taxon>
        <taxon>Viridiplantae</taxon>
        <taxon>Streptophyta</taxon>
        <taxon>Embryophyta</taxon>
        <taxon>Tracheophyta</taxon>
        <taxon>Spermatophyta</taxon>
        <taxon>Magnoliopsida</taxon>
        <taxon>Liliopsida</taxon>
        <taxon>Araceae</taxon>
        <taxon>Aroideae</taxon>
        <taxon>Colocasieae</taxon>
        <taxon>Colocasia</taxon>
    </lineage>
</organism>
<evidence type="ECO:0000256" key="4">
    <source>
        <dbReference type="SAM" id="MobiDB-lite"/>
    </source>
</evidence>
<dbReference type="Pfam" id="PF00168">
    <property type="entry name" value="C2"/>
    <property type="match status" value="1"/>
</dbReference>
<keyword evidence="1" id="KW-0677">Repeat</keyword>
<dbReference type="GO" id="GO:0005509">
    <property type="term" value="F:calcium ion binding"/>
    <property type="evidence" value="ECO:0007669"/>
    <property type="project" value="InterPro"/>
</dbReference>
<dbReference type="GO" id="GO:0005886">
    <property type="term" value="C:plasma membrane"/>
    <property type="evidence" value="ECO:0007669"/>
    <property type="project" value="TreeGrafter"/>
</dbReference>
<protein>
    <recommendedName>
        <fullName evidence="3">Phospholipase D</fullName>
        <ecNumber evidence="3">3.1.4.4</ecNumber>
    </recommendedName>
</protein>
<dbReference type="Gene3D" id="2.60.40.150">
    <property type="entry name" value="C2 domain"/>
    <property type="match status" value="1"/>
</dbReference>
<dbReference type="CDD" id="cd09139">
    <property type="entry name" value="PLDc_pPLD_like_1"/>
    <property type="match status" value="1"/>
</dbReference>
<keyword evidence="3" id="KW-0442">Lipid degradation</keyword>
<comment type="similarity">
    <text evidence="3">Belongs to the phospholipase D family. C2-PLD subfamily.</text>
</comment>
<name>A0A843WZG6_COLES</name>
<feature type="domain" description="C2" evidence="5">
    <location>
        <begin position="1"/>
        <end position="130"/>
    </location>
</feature>
<dbReference type="OrthoDB" id="14911at2759"/>
<keyword evidence="3" id="KW-0106">Calcium</keyword>
<dbReference type="GO" id="GO:0004630">
    <property type="term" value="F:phospholipase D activity"/>
    <property type="evidence" value="ECO:0007669"/>
    <property type="project" value="UniProtKB-EC"/>
</dbReference>
<dbReference type="EC" id="3.1.4.4" evidence="3"/>
<evidence type="ECO:0000259" key="5">
    <source>
        <dbReference type="PROSITE" id="PS50004"/>
    </source>
</evidence>
<dbReference type="InterPro" id="IPR011402">
    <property type="entry name" value="PLipase_D_pln"/>
</dbReference>
<dbReference type="PANTHER" id="PTHR18896">
    <property type="entry name" value="PHOSPHOLIPASE D"/>
    <property type="match status" value="1"/>
</dbReference>
<comment type="function">
    <text evidence="3">Hydrolyzes glycerol-phospholipids at the terminal phosphodiesteric bond.</text>
</comment>
<keyword evidence="7" id="KW-1185">Reference proteome</keyword>
<dbReference type="GO" id="GO:0009395">
    <property type="term" value="P:phospholipid catabolic process"/>
    <property type="evidence" value="ECO:0007669"/>
    <property type="project" value="TreeGrafter"/>
</dbReference>